<name>A0A0S3SNJ6_PHAAN</name>
<dbReference type="PANTHER" id="PTHR33675:SF10">
    <property type="entry name" value="NUCLEAR RECEPTOR FAMILY 2 GROUP C PROTEIN"/>
    <property type="match status" value="1"/>
</dbReference>
<sequence length="211" mass="23332">MQLGKGTIMAKKRKSIASSMDEVDRTMYASFSSAANSLSHLYTLSMNRHKLSFQAGERHSLEKIYQWIRRQQEGGSKTAPVDILGYIQNELDYCGEEPCMSPRVPQQHQQSQPLMHVTVTGSGFPVTAEFPGQTLMGQGLRSEHIDSQSKNSVFSNALSNPVRQIGEVGNYSSGLSMGNGSRNTEENFLQQQSRDSAAFSFNDAAMDMHAD</sequence>
<evidence type="ECO:0000256" key="1">
    <source>
        <dbReference type="SAM" id="MobiDB-lite"/>
    </source>
</evidence>
<proteinExistence type="predicted"/>
<keyword evidence="3" id="KW-1185">Reference proteome</keyword>
<organism evidence="2 3">
    <name type="scientific">Vigna angularis var. angularis</name>
    <dbReference type="NCBI Taxonomy" id="157739"/>
    <lineage>
        <taxon>Eukaryota</taxon>
        <taxon>Viridiplantae</taxon>
        <taxon>Streptophyta</taxon>
        <taxon>Embryophyta</taxon>
        <taxon>Tracheophyta</taxon>
        <taxon>Spermatophyta</taxon>
        <taxon>Magnoliopsida</taxon>
        <taxon>eudicotyledons</taxon>
        <taxon>Gunneridae</taxon>
        <taxon>Pentapetalae</taxon>
        <taxon>rosids</taxon>
        <taxon>fabids</taxon>
        <taxon>Fabales</taxon>
        <taxon>Fabaceae</taxon>
        <taxon>Papilionoideae</taxon>
        <taxon>50 kb inversion clade</taxon>
        <taxon>NPAAA clade</taxon>
        <taxon>indigoferoid/millettioid clade</taxon>
        <taxon>Phaseoleae</taxon>
        <taxon>Vigna</taxon>
    </lineage>
</organism>
<protein>
    <recommendedName>
        <fullName evidence="4">Holocarboxylase synthetase</fullName>
    </recommendedName>
</protein>
<dbReference type="PANTHER" id="PTHR33675">
    <property type="entry name" value="NUCLEAR RECEPTOR FAMILY 2 GROUP C PROTEIN"/>
    <property type="match status" value="1"/>
</dbReference>
<reference evidence="2 3" key="1">
    <citation type="journal article" date="2015" name="Sci. Rep.">
        <title>The power of single molecule real-time sequencing technology in the de novo assembly of a eukaryotic genome.</title>
        <authorList>
            <person name="Sakai H."/>
            <person name="Naito K."/>
            <person name="Ogiso-Tanaka E."/>
            <person name="Takahashi Y."/>
            <person name="Iseki K."/>
            <person name="Muto C."/>
            <person name="Satou K."/>
            <person name="Teruya K."/>
            <person name="Shiroma A."/>
            <person name="Shimoji M."/>
            <person name="Hirano T."/>
            <person name="Itoh T."/>
            <person name="Kaga A."/>
            <person name="Tomooka N."/>
        </authorList>
    </citation>
    <scope>NUCLEOTIDE SEQUENCE [LARGE SCALE GENOMIC DNA]</scope>
    <source>
        <strain evidence="3">cv. Shumari</strain>
    </source>
</reference>
<dbReference type="AlphaFoldDB" id="A0A0S3SNJ6"/>
<accession>A0A0S3SNJ6</accession>
<dbReference type="EMBL" id="AP015041">
    <property type="protein sequence ID" value="BAT94343.1"/>
    <property type="molecule type" value="Genomic_DNA"/>
</dbReference>
<dbReference type="OrthoDB" id="755598at2759"/>
<feature type="region of interest" description="Disordered" evidence="1">
    <location>
        <begin position="173"/>
        <end position="193"/>
    </location>
</feature>
<evidence type="ECO:0008006" key="4">
    <source>
        <dbReference type="Google" id="ProtNLM"/>
    </source>
</evidence>
<evidence type="ECO:0000313" key="2">
    <source>
        <dbReference type="EMBL" id="BAT94343.1"/>
    </source>
</evidence>
<dbReference type="Proteomes" id="UP000291084">
    <property type="component" value="Chromosome 8"/>
</dbReference>
<gene>
    <name evidence="2" type="primary">Vigan.08G094000</name>
    <name evidence="2" type="ORF">VIGAN_08094000</name>
</gene>
<dbReference type="PIRSF" id="PIRSF009193">
    <property type="entry name" value="UCP009193"/>
    <property type="match status" value="1"/>
</dbReference>
<dbReference type="InterPro" id="IPR016549">
    <property type="entry name" value="UCP009193"/>
</dbReference>
<evidence type="ECO:0000313" key="3">
    <source>
        <dbReference type="Proteomes" id="UP000291084"/>
    </source>
</evidence>